<keyword evidence="1" id="KW-0472">Membrane</keyword>
<gene>
    <name evidence="2" type="ORF">EI77_01211</name>
</gene>
<reference evidence="2 3" key="1">
    <citation type="submission" date="2019-03" db="EMBL/GenBank/DDBJ databases">
        <title>Genomic Encyclopedia of Archaeal and Bacterial Type Strains, Phase II (KMG-II): from individual species to whole genera.</title>
        <authorList>
            <person name="Goeker M."/>
        </authorList>
    </citation>
    <scope>NUCLEOTIDE SEQUENCE [LARGE SCALE GENOMIC DNA]</scope>
    <source>
        <strain evidence="2 3">ATCC 25309</strain>
    </source>
</reference>
<proteinExistence type="predicted"/>
<protein>
    <submittedName>
        <fullName evidence="2">Uncharacterized protein</fullName>
    </submittedName>
</protein>
<organism evidence="2 3">
    <name type="scientific">Prosthecobacter fusiformis</name>
    <dbReference type="NCBI Taxonomy" id="48464"/>
    <lineage>
        <taxon>Bacteria</taxon>
        <taxon>Pseudomonadati</taxon>
        <taxon>Verrucomicrobiota</taxon>
        <taxon>Verrucomicrobiia</taxon>
        <taxon>Verrucomicrobiales</taxon>
        <taxon>Verrucomicrobiaceae</taxon>
        <taxon>Prosthecobacter</taxon>
    </lineage>
</organism>
<keyword evidence="1" id="KW-1133">Transmembrane helix</keyword>
<dbReference type="Proteomes" id="UP000295662">
    <property type="component" value="Unassembled WGS sequence"/>
</dbReference>
<evidence type="ECO:0000313" key="3">
    <source>
        <dbReference type="Proteomes" id="UP000295662"/>
    </source>
</evidence>
<dbReference type="OrthoDB" id="181214at2"/>
<feature type="transmembrane region" description="Helical" evidence="1">
    <location>
        <begin position="79"/>
        <end position="102"/>
    </location>
</feature>
<dbReference type="AlphaFoldDB" id="A0A4R7ST67"/>
<name>A0A4R7ST67_9BACT</name>
<sequence>MTADPRRLHQLFCACTDGRLTPEENIELQECLRNDVTTRRLWFAHVDLEDGLHDLIQSCTVTAAPVAEVRSWKGRLRPLLAAAAGLAMGLFSASMVFGFGLVGKVQTLSLLNDSFETGTNPFARGKPIAPGRWSGDFTEVVGPHDGIRPADGKKMLRFLRGDDELAHLPDSSSSDTFRLLDMRRFKGDIADGSGVVRLSAMFNATAEEASTPISCTLMLYALDAKLVKEIQAGGAMPNLRRNVLAFSQSSRVKLDNGTQSWQSASNELRLPPETDYLMIQIGVSHDSKESGKRLDTFGNHYADQVRVSLARLPEVPLP</sequence>
<dbReference type="EMBL" id="SOCA01000001">
    <property type="protein sequence ID" value="TDU81899.1"/>
    <property type="molecule type" value="Genomic_DNA"/>
</dbReference>
<evidence type="ECO:0000313" key="2">
    <source>
        <dbReference type="EMBL" id="TDU81899.1"/>
    </source>
</evidence>
<comment type="caution">
    <text evidence="2">The sequence shown here is derived from an EMBL/GenBank/DDBJ whole genome shotgun (WGS) entry which is preliminary data.</text>
</comment>
<evidence type="ECO:0000256" key="1">
    <source>
        <dbReference type="SAM" id="Phobius"/>
    </source>
</evidence>
<keyword evidence="1" id="KW-0812">Transmembrane</keyword>
<keyword evidence="3" id="KW-1185">Reference proteome</keyword>
<dbReference type="RefSeq" id="WP_133793809.1">
    <property type="nucleotide sequence ID" value="NZ_SOCA01000001.1"/>
</dbReference>
<accession>A0A4R7ST67</accession>